<dbReference type="Pfam" id="PF00295">
    <property type="entry name" value="Glyco_hydro_28"/>
    <property type="match status" value="1"/>
</dbReference>
<dbReference type="Gene3D" id="2.160.20.10">
    <property type="entry name" value="Single-stranded right-handed beta-helix, Pectin lyase-like"/>
    <property type="match status" value="1"/>
</dbReference>
<comment type="similarity">
    <text evidence="1 4">Belongs to the glycosyl hydrolase 28 family.</text>
</comment>
<evidence type="ECO:0000313" key="5">
    <source>
        <dbReference type="EMBL" id="MBD5778296.1"/>
    </source>
</evidence>
<accession>A0A927F6U1</accession>
<sequence length="418" mass="46423">MPEFEVPDFSESPEFSILAHGAKPDDGVADSKAIAAAIDAAHEAGGGKVVVPAGHWSTGKIHLKSNVCLYLEEGAVLEFSSDPSDYLPAVRSTWEGMECYNYSPLIYAFECENVGIAGSGKLLANLDTWSEWYKRPPAHMEASKELYHMAAKGVPVEERDMTLGEANMRPQFIQFNRCKGVRLEGISIENSPFWVIHPYLSQNILIRGVTVKAYGHNNDGVDPEMSQNILIEDCVFDQGDDAIAIKSGRNQDAWRLNTPTRNVVVRNCLIKNGHQLCAIGSELSGGVENVLIENCTLDKSIQNVGHLLFIKTNERRGGFVRNIHMRNIVAGDLRYGVLGIETDVLYQWRNLVPTYERRLTPISDIYLDNVEAGAVKYVSKIQGQEELPVERVNLKKVSVAKAEESRLQHLHVNSFVGD</sequence>
<gene>
    <name evidence="5" type="ORF">IEN85_02160</name>
</gene>
<protein>
    <submittedName>
        <fullName evidence="5">Glycoside hydrolase family 28 protein</fullName>
    </submittedName>
</protein>
<reference evidence="5" key="1">
    <citation type="submission" date="2020-09" db="EMBL/GenBank/DDBJ databases">
        <title>Pelagicoccus enzymogenes sp. nov. with an EPS production, isolated from marine sediment.</title>
        <authorList>
            <person name="Feng X."/>
        </authorList>
    </citation>
    <scope>NUCLEOTIDE SEQUENCE</scope>
    <source>
        <strain evidence="5">NFK12</strain>
    </source>
</reference>
<keyword evidence="6" id="KW-1185">Reference proteome</keyword>
<evidence type="ECO:0000256" key="3">
    <source>
        <dbReference type="ARBA" id="ARBA00023295"/>
    </source>
</evidence>
<dbReference type="InterPro" id="IPR000743">
    <property type="entry name" value="Glyco_hydro_28"/>
</dbReference>
<comment type="caution">
    <text evidence="5">The sequence shown here is derived from an EMBL/GenBank/DDBJ whole genome shotgun (WGS) entry which is preliminary data.</text>
</comment>
<dbReference type="GO" id="GO:0004650">
    <property type="term" value="F:polygalacturonase activity"/>
    <property type="evidence" value="ECO:0007669"/>
    <property type="project" value="InterPro"/>
</dbReference>
<dbReference type="InterPro" id="IPR011050">
    <property type="entry name" value="Pectin_lyase_fold/virulence"/>
</dbReference>
<evidence type="ECO:0000256" key="4">
    <source>
        <dbReference type="RuleBase" id="RU361169"/>
    </source>
</evidence>
<dbReference type="SUPFAM" id="SSF51126">
    <property type="entry name" value="Pectin lyase-like"/>
    <property type="match status" value="1"/>
</dbReference>
<dbReference type="Proteomes" id="UP000622317">
    <property type="component" value="Unassembled WGS sequence"/>
</dbReference>
<keyword evidence="2 4" id="KW-0378">Hydrolase</keyword>
<dbReference type="InterPro" id="IPR051801">
    <property type="entry name" value="GH28_Enzymes"/>
</dbReference>
<keyword evidence="3 4" id="KW-0326">Glycosidase</keyword>
<dbReference type="PANTHER" id="PTHR31339:SF9">
    <property type="entry name" value="PLASMIN AND FIBRONECTIN-BINDING PROTEIN A"/>
    <property type="match status" value="1"/>
</dbReference>
<evidence type="ECO:0000256" key="2">
    <source>
        <dbReference type="ARBA" id="ARBA00022801"/>
    </source>
</evidence>
<dbReference type="PANTHER" id="PTHR31339">
    <property type="entry name" value="PECTIN LYASE-RELATED"/>
    <property type="match status" value="1"/>
</dbReference>
<dbReference type="EMBL" id="JACYFG010000004">
    <property type="protein sequence ID" value="MBD5778296.1"/>
    <property type="molecule type" value="Genomic_DNA"/>
</dbReference>
<proteinExistence type="inferred from homology"/>
<evidence type="ECO:0000256" key="1">
    <source>
        <dbReference type="ARBA" id="ARBA00008834"/>
    </source>
</evidence>
<dbReference type="AlphaFoldDB" id="A0A927F6U1"/>
<dbReference type="GO" id="GO:0005975">
    <property type="term" value="P:carbohydrate metabolic process"/>
    <property type="evidence" value="ECO:0007669"/>
    <property type="project" value="InterPro"/>
</dbReference>
<dbReference type="InterPro" id="IPR012334">
    <property type="entry name" value="Pectin_lyas_fold"/>
</dbReference>
<organism evidence="5 6">
    <name type="scientific">Pelagicoccus enzymogenes</name>
    <dbReference type="NCBI Taxonomy" id="2773457"/>
    <lineage>
        <taxon>Bacteria</taxon>
        <taxon>Pseudomonadati</taxon>
        <taxon>Verrucomicrobiota</taxon>
        <taxon>Opitutia</taxon>
        <taxon>Puniceicoccales</taxon>
        <taxon>Pelagicoccaceae</taxon>
        <taxon>Pelagicoccus</taxon>
    </lineage>
</organism>
<name>A0A927F6U1_9BACT</name>
<evidence type="ECO:0000313" key="6">
    <source>
        <dbReference type="Proteomes" id="UP000622317"/>
    </source>
</evidence>